<accession>A0A1H4KZC5</accession>
<dbReference type="Pfam" id="PF00571">
    <property type="entry name" value="CBS"/>
    <property type="match status" value="2"/>
</dbReference>
<feature type="domain" description="CBS" evidence="3">
    <location>
        <begin position="74"/>
        <end position="131"/>
    </location>
</feature>
<protein>
    <submittedName>
        <fullName evidence="4">CBS domain-containing protein</fullName>
    </submittedName>
</protein>
<evidence type="ECO:0000256" key="1">
    <source>
        <dbReference type="ARBA" id="ARBA00023122"/>
    </source>
</evidence>
<dbReference type="InterPro" id="IPR000644">
    <property type="entry name" value="CBS_dom"/>
</dbReference>
<proteinExistence type="predicted"/>
<dbReference type="SMART" id="SM00116">
    <property type="entry name" value="CBS"/>
    <property type="match status" value="2"/>
</dbReference>
<keyword evidence="1 2" id="KW-0129">CBS domain</keyword>
<evidence type="ECO:0000259" key="3">
    <source>
        <dbReference type="PROSITE" id="PS51371"/>
    </source>
</evidence>
<name>A0A1H4KZC5_9BACT</name>
<dbReference type="Proteomes" id="UP000182409">
    <property type="component" value="Unassembled WGS sequence"/>
</dbReference>
<dbReference type="PANTHER" id="PTHR43080:SF2">
    <property type="entry name" value="CBS DOMAIN-CONTAINING PROTEIN"/>
    <property type="match status" value="1"/>
</dbReference>
<dbReference type="InterPro" id="IPR046342">
    <property type="entry name" value="CBS_dom_sf"/>
</dbReference>
<evidence type="ECO:0000256" key="2">
    <source>
        <dbReference type="PROSITE-ProRule" id="PRU00703"/>
    </source>
</evidence>
<dbReference type="AlphaFoldDB" id="A0A1H4KZC5"/>
<reference evidence="4 5" key="1">
    <citation type="submission" date="2016-10" db="EMBL/GenBank/DDBJ databases">
        <authorList>
            <person name="de Groot N.N."/>
        </authorList>
    </citation>
    <scope>NUCLEOTIDE SEQUENCE [LARGE SCALE GENOMIC DNA]</scope>
    <source>
        <strain evidence="4 5">AB35.6</strain>
    </source>
</reference>
<dbReference type="Gene3D" id="3.10.580.10">
    <property type="entry name" value="CBS-domain"/>
    <property type="match status" value="1"/>
</dbReference>
<dbReference type="InterPro" id="IPR051257">
    <property type="entry name" value="Diverse_CBS-Domain"/>
</dbReference>
<sequence length="155" mass="17024">MKVKDVMTKVPYCCMQTDTVQYAAELMRRHDVGAIPVVIHREDKKLIGIVTDRDICLKIIGAATSPLTKVSEAMTRKVVSAHPDDTLASCESQMELYQIRRIPVVDSSGTCVGIVSQADVALLDSAQHLAETVAAISRRRRVEQHASEYRSVSAA</sequence>
<feature type="domain" description="CBS" evidence="3">
    <location>
        <begin position="7"/>
        <end position="65"/>
    </location>
</feature>
<dbReference type="SUPFAM" id="SSF54631">
    <property type="entry name" value="CBS-domain pair"/>
    <property type="match status" value="1"/>
</dbReference>
<gene>
    <name evidence="4" type="ORF">SAMN05443244_1415</name>
</gene>
<organism evidence="4 5">
    <name type="scientific">Terriglobus roseus</name>
    <dbReference type="NCBI Taxonomy" id="392734"/>
    <lineage>
        <taxon>Bacteria</taxon>
        <taxon>Pseudomonadati</taxon>
        <taxon>Acidobacteriota</taxon>
        <taxon>Terriglobia</taxon>
        <taxon>Terriglobales</taxon>
        <taxon>Acidobacteriaceae</taxon>
        <taxon>Terriglobus</taxon>
    </lineage>
</organism>
<evidence type="ECO:0000313" key="5">
    <source>
        <dbReference type="Proteomes" id="UP000182409"/>
    </source>
</evidence>
<dbReference type="EMBL" id="FNSD01000001">
    <property type="protein sequence ID" value="SEB63857.1"/>
    <property type="molecule type" value="Genomic_DNA"/>
</dbReference>
<dbReference type="RefSeq" id="WP_074652945.1">
    <property type="nucleotide sequence ID" value="NZ_FNSD01000001.1"/>
</dbReference>
<dbReference type="PROSITE" id="PS51371">
    <property type="entry name" value="CBS"/>
    <property type="match status" value="2"/>
</dbReference>
<evidence type="ECO:0000313" key="4">
    <source>
        <dbReference type="EMBL" id="SEB63857.1"/>
    </source>
</evidence>
<dbReference type="PANTHER" id="PTHR43080">
    <property type="entry name" value="CBS DOMAIN-CONTAINING PROTEIN CBSX3, MITOCHONDRIAL"/>
    <property type="match status" value="1"/>
</dbReference>